<name>A0A9W9PAK8_9EURO</name>
<dbReference type="Proteomes" id="UP001150941">
    <property type="component" value="Unassembled WGS sequence"/>
</dbReference>
<dbReference type="AlphaFoldDB" id="A0A9W9PAK8"/>
<feature type="compositionally biased region" description="Low complexity" evidence="1">
    <location>
        <begin position="124"/>
        <end position="136"/>
    </location>
</feature>
<dbReference type="RefSeq" id="XP_058332572.1">
    <property type="nucleotide sequence ID" value="XM_058473569.1"/>
</dbReference>
<proteinExistence type="predicted"/>
<reference evidence="2" key="2">
    <citation type="journal article" date="2023" name="IMA Fungus">
        <title>Comparative genomic study of the Penicillium genus elucidates a diverse pangenome and 15 lateral gene transfer events.</title>
        <authorList>
            <person name="Petersen C."/>
            <person name="Sorensen T."/>
            <person name="Nielsen M.R."/>
            <person name="Sondergaard T.E."/>
            <person name="Sorensen J.L."/>
            <person name="Fitzpatrick D.A."/>
            <person name="Frisvad J.C."/>
            <person name="Nielsen K.L."/>
        </authorList>
    </citation>
    <scope>NUCLEOTIDE SEQUENCE</scope>
    <source>
        <strain evidence="2">IBT 19713</strain>
    </source>
</reference>
<dbReference type="GeneID" id="83200872"/>
<keyword evidence="3" id="KW-1185">Reference proteome</keyword>
<protein>
    <submittedName>
        <fullName evidence="2">Uncharacterized protein</fullName>
    </submittedName>
</protein>
<evidence type="ECO:0000313" key="3">
    <source>
        <dbReference type="Proteomes" id="UP001150941"/>
    </source>
</evidence>
<gene>
    <name evidence="2" type="ORF">N7468_004272</name>
</gene>
<organism evidence="2 3">
    <name type="scientific">Penicillium chermesinum</name>
    <dbReference type="NCBI Taxonomy" id="63820"/>
    <lineage>
        <taxon>Eukaryota</taxon>
        <taxon>Fungi</taxon>
        <taxon>Dikarya</taxon>
        <taxon>Ascomycota</taxon>
        <taxon>Pezizomycotina</taxon>
        <taxon>Eurotiomycetes</taxon>
        <taxon>Eurotiomycetidae</taxon>
        <taxon>Eurotiales</taxon>
        <taxon>Aspergillaceae</taxon>
        <taxon>Penicillium</taxon>
    </lineage>
</organism>
<dbReference type="OrthoDB" id="5419666at2759"/>
<reference evidence="2" key="1">
    <citation type="submission" date="2022-11" db="EMBL/GenBank/DDBJ databases">
        <authorList>
            <person name="Petersen C."/>
        </authorList>
    </citation>
    <scope>NUCLEOTIDE SEQUENCE</scope>
    <source>
        <strain evidence="2">IBT 19713</strain>
    </source>
</reference>
<feature type="region of interest" description="Disordered" evidence="1">
    <location>
        <begin position="1"/>
        <end position="25"/>
    </location>
</feature>
<evidence type="ECO:0000313" key="2">
    <source>
        <dbReference type="EMBL" id="KAJ5239653.1"/>
    </source>
</evidence>
<comment type="caution">
    <text evidence="2">The sequence shown here is derived from an EMBL/GenBank/DDBJ whole genome shotgun (WGS) entry which is preliminary data.</text>
</comment>
<sequence>MSTLTRAFTKRSKRPEVSAPMPFRGDEKIKSHTRFNSGSIKRGNISGPVQLISSTNALVYDAPDLDLGSPNSSSASSLRSRGDSDVAISPQSYASSITTPDSSPHDAFPVDAHYFPKHVPMMTSPPRSSTNSASSNEIPIVPKRALSHTKRSHQDLAQRRSQSRMSPPPLHSPRSVPAIRSSQEIFQPEAHPFSKELAQVNEVAEEFGIAHVPHRVPTIVDEEEMQLLSKGLKKFTVDDYLCEIEELYGNIFEDKIGSISAGPWL</sequence>
<feature type="region of interest" description="Disordered" evidence="1">
    <location>
        <begin position="119"/>
        <end position="176"/>
    </location>
</feature>
<accession>A0A9W9PAK8</accession>
<dbReference type="EMBL" id="JAPQKS010000003">
    <property type="protein sequence ID" value="KAJ5239653.1"/>
    <property type="molecule type" value="Genomic_DNA"/>
</dbReference>
<evidence type="ECO:0000256" key="1">
    <source>
        <dbReference type="SAM" id="MobiDB-lite"/>
    </source>
</evidence>